<reference evidence="2" key="1">
    <citation type="submission" date="2022-06" db="EMBL/GenBank/DDBJ databases">
        <title>Genome Sequence of Candolleomyces eurysporus.</title>
        <authorList>
            <person name="Buettner E."/>
        </authorList>
    </citation>
    <scope>NUCLEOTIDE SEQUENCE</scope>
    <source>
        <strain evidence="2">VTCC 930004</strain>
    </source>
</reference>
<dbReference type="Proteomes" id="UP001140091">
    <property type="component" value="Unassembled WGS sequence"/>
</dbReference>
<dbReference type="InterPro" id="IPR045340">
    <property type="entry name" value="DUF6533"/>
</dbReference>
<protein>
    <recommendedName>
        <fullName evidence="1">DUF6533 domain-containing protein</fullName>
    </recommendedName>
</protein>
<comment type="caution">
    <text evidence="2">The sequence shown here is derived from an EMBL/GenBank/DDBJ whole genome shotgun (WGS) entry which is preliminary data.</text>
</comment>
<proteinExistence type="predicted"/>
<feature type="domain" description="DUF6533" evidence="1">
    <location>
        <begin position="25"/>
        <end position="65"/>
    </location>
</feature>
<name>A0A9W8IXI8_9AGAR</name>
<dbReference type="OrthoDB" id="3349377at2759"/>
<evidence type="ECO:0000313" key="2">
    <source>
        <dbReference type="EMBL" id="KAJ2922514.1"/>
    </source>
</evidence>
<gene>
    <name evidence="2" type="ORF">H1R20_g14575</name>
</gene>
<evidence type="ECO:0000313" key="3">
    <source>
        <dbReference type="Proteomes" id="UP001140091"/>
    </source>
</evidence>
<dbReference type="Pfam" id="PF20151">
    <property type="entry name" value="DUF6533"/>
    <property type="match status" value="1"/>
</dbReference>
<dbReference type="EMBL" id="JANBPK010001487">
    <property type="protein sequence ID" value="KAJ2922514.1"/>
    <property type="molecule type" value="Genomic_DNA"/>
</dbReference>
<organism evidence="2 3">
    <name type="scientific">Candolleomyces eurysporus</name>
    <dbReference type="NCBI Taxonomy" id="2828524"/>
    <lineage>
        <taxon>Eukaryota</taxon>
        <taxon>Fungi</taxon>
        <taxon>Dikarya</taxon>
        <taxon>Basidiomycota</taxon>
        <taxon>Agaricomycotina</taxon>
        <taxon>Agaricomycetes</taxon>
        <taxon>Agaricomycetidae</taxon>
        <taxon>Agaricales</taxon>
        <taxon>Agaricineae</taxon>
        <taxon>Psathyrellaceae</taxon>
        <taxon>Candolleomyces</taxon>
    </lineage>
</organism>
<dbReference type="AlphaFoldDB" id="A0A9W8IXI8"/>
<feature type="non-terminal residue" evidence="2">
    <location>
        <position position="86"/>
    </location>
</feature>
<keyword evidence="3" id="KW-1185">Reference proteome</keyword>
<evidence type="ECO:0000259" key="1">
    <source>
        <dbReference type="Pfam" id="PF20151"/>
    </source>
</evidence>
<accession>A0A9W8IXI8</accession>
<sequence length="86" mass="9811">MAEASLAISMSEAAASSWRLHLAWFAATTVVVYDHLSTLDLEIELVWKKKWTLIQILFIINRYVPDAAFLYGAVSRLPVAYRMDFC</sequence>